<evidence type="ECO:0000313" key="2">
    <source>
        <dbReference type="Proteomes" id="UP001501624"/>
    </source>
</evidence>
<sequence length="90" mass="9040">MHDANVRPITESGGQAAHEVFISLDSENTCAGGGEVAGEGALAGADLQDEIVAADGAGLDELCGDRRCGKEMHAGGPPGTRCRGHGYSTS</sequence>
<evidence type="ECO:0000313" key="1">
    <source>
        <dbReference type="EMBL" id="GAA3815783.1"/>
    </source>
</evidence>
<protein>
    <submittedName>
        <fullName evidence="1">Uncharacterized protein</fullName>
    </submittedName>
</protein>
<accession>A0ABP7IDH4</accession>
<comment type="caution">
    <text evidence="1">The sequence shown here is derived from an EMBL/GenBank/DDBJ whole genome shotgun (WGS) entry which is preliminary data.</text>
</comment>
<reference evidence="2" key="1">
    <citation type="journal article" date="2019" name="Int. J. Syst. Evol. Microbiol.">
        <title>The Global Catalogue of Microorganisms (GCM) 10K type strain sequencing project: providing services to taxonomists for standard genome sequencing and annotation.</title>
        <authorList>
            <consortium name="The Broad Institute Genomics Platform"/>
            <consortium name="The Broad Institute Genome Sequencing Center for Infectious Disease"/>
            <person name="Wu L."/>
            <person name="Ma J."/>
        </authorList>
    </citation>
    <scope>NUCLEOTIDE SEQUENCE [LARGE SCALE GENOMIC DNA]</scope>
    <source>
        <strain evidence="2">JCM 17017</strain>
    </source>
</reference>
<keyword evidence="2" id="KW-1185">Reference proteome</keyword>
<organism evidence="1 2">
    <name type="scientific">Amycolatopsis tucumanensis</name>
    <dbReference type="NCBI Taxonomy" id="401106"/>
    <lineage>
        <taxon>Bacteria</taxon>
        <taxon>Bacillati</taxon>
        <taxon>Actinomycetota</taxon>
        <taxon>Actinomycetes</taxon>
        <taxon>Pseudonocardiales</taxon>
        <taxon>Pseudonocardiaceae</taxon>
        <taxon>Amycolatopsis</taxon>
    </lineage>
</organism>
<name>A0ABP7IDH4_9PSEU</name>
<proteinExistence type="predicted"/>
<gene>
    <name evidence="1" type="ORF">GCM10022380_37500</name>
</gene>
<dbReference type="EMBL" id="BAABCM010000004">
    <property type="protein sequence ID" value="GAA3815783.1"/>
    <property type="molecule type" value="Genomic_DNA"/>
</dbReference>
<dbReference type="Proteomes" id="UP001501624">
    <property type="component" value="Unassembled WGS sequence"/>
</dbReference>